<name>A0A9N7UX55_PLEPL</name>
<accession>A0A9N7UX55</accession>
<reference evidence="2" key="1">
    <citation type="submission" date="2020-03" db="EMBL/GenBank/DDBJ databases">
        <authorList>
            <person name="Weist P."/>
        </authorList>
    </citation>
    <scope>NUCLEOTIDE SEQUENCE</scope>
</reference>
<gene>
    <name evidence="2" type="ORF">PLEPLA_LOCUS28887</name>
</gene>
<dbReference type="EMBL" id="CADEAL010002563">
    <property type="protein sequence ID" value="CAB1441102.1"/>
    <property type="molecule type" value="Genomic_DNA"/>
</dbReference>
<feature type="region of interest" description="Disordered" evidence="1">
    <location>
        <begin position="111"/>
        <end position="135"/>
    </location>
</feature>
<feature type="region of interest" description="Disordered" evidence="1">
    <location>
        <begin position="27"/>
        <end position="67"/>
    </location>
</feature>
<evidence type="ECO:0000313" key="3">
    <source>
        <dbReference type="Proteomes" id="UP001153269"/>
    </source>
</evidence>
<keyword evidence="3" id="KW-1185">Reference proteome</keyword>
<evidence type="ECO:0000256" key="1">
    <source>
        <dbReference type="SAM" id="MobiDB-lite"/>
    </source>
</evidence>
<sequence>MTLAAEQISQELSLRCSLGFMSAHGPSVHAEGNPDRPGSGFRARTANTKQKKANRPMYPSTAQNPMAEPNAHSRMILSLYVAINTTIVFPRTQEMQRTKVMPNAVCRSMQDHSEGTPMKVSEHKKHRVSEKSRRKLSSELFARTIGDVL</sequence>
<dbReference type="AlphaFoldDB" id="A0A9N7UX55"/>
<proteinExistence type="predicted"/>
<protein>
    <submittedName>
        <fullName evidence="2">Uncharacterized protein</fullName>
    </submittedName>
</protein>
<organism evidence="2 3">
    <name type="scientific">Pleuronectes platessa</name>
    <name type="common">European plaice</name>
    <dbReference type="NCBI Taxonomy" id="8262"/>
    <lineage>
        <taxon>Eukaryota</taxon>
        <taxon>Metazoa</taxon>
        <taxon>Chordata</taxon>
        <taxon>Craniata</taxon>
        <taxon>Vertebrata</taxon>
        <taxon>Euteleostomi</taxon>
        <taxon>Actinopterygii</taxon>
        <taxon>Neopterygii</taxon>
        <taxon>Teleostei</taxon>
        <taxon>Neoteleostei</taxon>
        <taxon>Acanthomorphata</taxon>
        <taxon>Carangaria</taxon>
        <taxon>Pleuronectiformes</taxon>
        <taxon>Pleuronectoidei</taxon>
        <taxon>Pleuronectidae</taxon>
        <taxon>Pleuronectes</taxon>
    </lineage>
</organism>
<feature type="compositionally biased region" description="Basic residues" evidence="1">
    <location>
        <begin position="122"/>
        <end position="135"/>
    </location>
</feature>
<comment type="caution">
    <text evidence="2">The sequence shown here is derived from an EMBL/GenBank/DDBJ whole genome shotgun (WGS) entry which is preliminary data.</text>
</comment>
<dbReference type="Proteomes" id="UP001153269">
    <property type="component" value="Unassembled WGS sequence"/>
</dbReference>
<evidence type="ECO:0000313" key="2">
    <source>
        <dbReference type="EMBL" id="CAB1441102.1"/>
    </source>
</evidence>